<dbReference type="PANTHER" id="PTHR15162:SF7">
    <property type="entry name" value="SUCCINYLGLUTAMATE DESUCCINYLASE"/>
    <property type="match status" value="1"/>
</dbReference>
<protein>
    <submittedName>
        <fullName evidence="6">Succinylglutamate desuccinylase/aspartoacylase family protein</fullName>
    </submittedName>
</protein>
<feature type="domain" description="Succinylglutamate desuccinylase/Aspartoacylase catalytic" evidence="5">
    <location>
        <begin position="28"/>
        <end position="151"/>
    </location>
</feature>
<comment type="caution">
    <text evidence="6">The sequence shown here is derived from an EMBL/GenBank/DDBJ whole genome shotgun (WGS) entry which is preliminary data.</text>
</comment>
<proteinExistence type="predicted"/>
<dbReference type="GO" id="GO:0046872">
    <property type="term" value="F:metal ion binding"/>
    <property type="evidence" value="ECO:0007669"/>
    <property type="project" value="UniProtKB-KW"/>
</dbReference>
<evidence type="ECO:0000313" key="7">
    <source>
        <dbReference type="Proteomes" id="UP000651057"/>
    </source>
</evidence>
<keyword evidence="3" id="KW-0378">Hydrolase</keyword>
<dbReference type="SUPFAM" id="SSF53187">
    <property type="entry name" value="Zn-dependent exopeptidases"/>
    <property type="match status" value="1"/>
</dbReference>
<dbReference type="RefSeq" id="WP_201917069.1">
    <property type="nucleotide sequence ID" value="NZ_BAABAX010000021.1"/>
</dbReference>
<dbReference type="AlphaFoldDB" id="A0A936ZVP4"/>
<accession>A0A936ZVP4</accession>
<dbReference type="Proteomes" id="UP000651057">
    <property type="component" value="Unassembled WGS sequence"/>
</dbReference>
<evidence type="ECO:0000256" key="4">
    <source>
        <dbReference type="ARBA" id="ARBA00022833"/>
    </source>
</evidence>
<dbReference type="InterPro" id="IPR055438">
    <property type="entry name" value="AstE_AspA_cat"/>
</dbReference>
<organism evidence="6 7">
    <name type="scientific">Aquimarina mytili</name>
    <dbReference type="NCBI Taxonomy" id="874423"/>
    <lineage>
        <taxon>Bacteria</taxon>
        <taxon>Pseudomonadati</taxon>
        <taxon>Bacteroidota</taxon>
        <taxon>Flavobacteriia</taxon>
        <taxon>Flavobacteriales</taxon>
        <taxon>Flavobacteriaceae</taxon>
        <taxon>Aquimarina</taxon>
    </lineage>
</organism>
<evidence type="ECO:0000256" key="3">
    <source>
        <dbReference type="ARBA" id="ARBA00022801"/>
    </source>
</evidence>
<sequence>MIKVYSKALNETLETERIIGCIKGSHEGPTLIFIGGIHGNEPAGVFALHKVIEELNEKKTPVKGNIYAISGNLWALEHNKRYDKQDLNRLWTSKNIESLIQCKSNATNTDIAQQKEIYALIKSILKTENGPFYFMDLHTTSSKTIPFLTVNDSLLNRKYTMQYPVPVILGIEEYLEGPLLSYINELGYVAFGFEAGHHDDIVSITNNIAFIYLTLAFTGSVSRTDIDYKHFHQELSKRTLDHQNVYEIYWRHEILNGDTFTMKPGFVNFQKIRKGQELAISNQKIITSSKHGKIFMPLYQSQGNDGFFAIKRIPTFFLHLSAILRNANIDNLLTLLPGVQWKSRKKDTLTVNRKIARFFTKPFFHLLGYRSKQMDKNYLTIKNRETASRTEEYRYTPWIKNNV</sequence>
<keyword evidence="2" id="KW-0479">Metal-binding</keyword>
<evidence type="ECO:0000313" key="6">
    <source>
        <dbReference type="EMBL" id="MBL0682778.1"/>
    </source>
</evidence>
<dbReference type="GO" id="GO:0005829">
    <property type="term" value="C:cytosol"/>
    <property type="evidence" value="ECO:0007669"/>
    <property type="project" value="TreeGrafter"/>
</dbReference>
<dbReference type="GO" id="GO:0016788">
    <property type="term" value="F:hydrolase activity, acting on ester bonds"/>
    <property type="evidence" value="ECO:0007669"/>
    <property type="project" value="InterPro"/>
</dbReference>
<dbReference type="InterPro" id="IPR050178">
    <property type="entry name" value="AspA/AstE_fam"/>
</dbReference>
<dbReference type="Pfam" id="PF24827">
    <property type="entry name" value="AstE_AspA_cat"/>
    <property type="match status" value="1"/>
</dbReference>
<name>A0A936ZVP4_9FLAO</name>
<keyword evidence="4" id="KW-0862">Zinc</keyword>
<evidence type="ECO:0000256" key="2">
    <source>
        <dbReference type="ARBA" id="ARBA00022723"/>
    </source>
</evidence>
<comment type="cofactor">
    <cofactor evidence="1">
        <name>Zn(2+)</name>
        <dbReference type="ChEBI" id="CHEBI:29105"/>
    </cofactor>
</comment>
<keyword evidence="7" id="KW-1185">Reference proteome</keyword>
<dbReference type="EMBL" id="JAERQJ010000001">
    <property type="protein sequence ID" value="MBL0682778.1"/>
    <property type="molecule type" value="Genomic_DNA"/>
</dbReference>
<evidence type="ECO:0000259" key="5">
    <source>
        <dbReference type="Pfam" id="PF24827"/>
    </source>
</evidence>
<gene>
    <name evidence="6" type="ORF">JJQ60_04565</name>
</gene>
<evidence type="ECO:0000256" key="1">
    <source>
        <dbReference type="ARBA" id="ARBA00001947"/>
    </source>
</evidence>
<dbReference type="PANTHER" id="PTHR15162">
    <property type="entry name" value="ASPARTOACYLASE"/>
    <property type="match status" value="1"/>
</dbReference>
<dbReference type="Gene3D" id="3.40.630.10">
    <property type="entry name" value="Zn peptidases"/>
    <property type="match status" value="1"/>
</dbReference>
<reference evidence="6" key="1">
    <citation type="submission" date="2021-01" db="EMBL/GenBank/DDBJ databases">
        <authorList>
            <person name="Zhong Y.L."/>
        </authorList>
    </citation>
    <scope>NUCLEOTIDE SEQUENCE</scope>
    <source>
        <strain evidence="6">KCTC 23302</strain>
    </source>
</reference>